<protein>
    <submittedName>
        <fullName evidence="1">Predicted protein</fullName>
    </submittedName>
</protein>
<keyword evidence="2" id="KW-1185">Reference proteome</keyword>
<dbReference type="Proteomes" id="UP000001876">
    <property type="component" value="Unassembled WGS sequence"/>
</dbReference>
<sequence>MAEEETAYAYTEGQATLRSSAHRAVYSKTRKDDPGPRVVVGALPSRLRDTAVFGVDGPALRALRAAVVNLLDRAGADVGSWPASASASSSSERDLEDFVVPAASLKDLRGSARGKKFPRGPANATLAELVVQDAAFLAAFDALIDDAILPNLRSRLAACGVSLDVAEETSAKDAVGASGGTMRRRRVGYVQRPPTLRIQPGPSTRYVRPHSDDEYGHQDGEINFWMPFTSSQRTRTTLWVESERGREDYAETGVDAGECAAFHGTSKRHMVPANESACTRVSLDFRIGVEGFYDPKWVMRGTKADHDRREVSL</sequence>
<evidence type="ECO:0000313" key="2">
    <source>
        <dbReference type="Proteomes" id="UP000001876"/>
    </source>
</evidence>
<reference evidence="1 2" key="1">
    <citation type="journal article" date="2009" name="Science">
        <title>Green evolution and dynamic adaptations revealed by genomes of the marine picoeukaryotes Micromonas.</title>
        <authorList>
            <person name="Worden A.Z."/>
            <person name="Lee J.H."/>
            <person name="Mock T."/>
            <person name="Rouze P."/>
            <person name="Simmons M.P."/>
            <person name="Aerts A.L."/>
            <person name="Allen A.E."/>
            <person name="Cuvelier M.L."/>
            <person name="Derelle E."/>
            <person name="Everett M.V."/>
            <person name="Foulon E."/>
            <person name="Grimwood J."/>
            <person name="Gundlach H."/>
            <person name="Henrissat B."/>
            <person name="Napoli C."/>
            <person name="McDonald S.M."/>
            <person name="Parker M.S."/>
            <person name="Rombauts S."/>
            <person name="Salamov A."/>
            <person name="Von Dassow P."/>
            <person name="Badger J.H."/>
            <person name="Coutinho P.M."/>
            <person name="Demir E."/>
            <person name="Dubchak I."/>
            <person name="Gentemann C."/>
            <person name="Eikrem W."/>
            <person name="Gready J.E."/>
            <person name="John U."/>
            <person name="Lanier W."/>
            <person name="Lindquist E.A."/>
            <person name="Lucas S."/>
            <person name="Mayer K.F."/>
            <person name="Moreau H."/>
            <person name="Not F."/>
            <person name="Otillar R."/>
            <person name="Panaud O."/>
            <person name="Pangilinan J."/>
            <person name="Paulsen I."/>
            <person name="Piegu B."/>
            <person name="Poliakov A."/>
            <person name="Robbens S."/>
            <person name="Schmutz J."/>
            <person name="Toulza E."/>
            <person name="Wyss T."/>
            <person name="Zelensky A."/>
            <person name="Zhou K."/>
            <person name="Armbrust E.V."/>
            <person name="Bhattacharya D."/>
            <person name="Goodenough U.W."/>
            <person name="Van de Peer Y."/>
            <person name="Grigoriev I.V."/>
        </authorList>
    </citation>
    <scope>NUCLEOTIDE SEQUENCE [LARGE SCALE GENOMIC DNA]</scope>
    <source>
        <strain evidence="1 2">CCMP1545</strain>
    </source>
</reference>
<accession>C1N4U6</accession>
<dbReference type="KEGG" id="mpp:MICPUCDRAFT_52685"/>
<name>C1N4U6_MICPC</name>
<evidence type="ECO:0000313" key="1">
    <source>
        <dbReference type="EMBL" id="EEH52793.1"/>
    </source>
</evidence>
<dbReference type="OrthoDB" id="10260017at2759"/>
<proteinExistence type="predicted"/>
<gene>
    <name evidence="1" type="ORF">MICPUCDRAFT_52685</name>
</gene>
<dbReference type="EMBL" id="GG663747">
    <property type="protein sequence ID" value="EEH52793.1"/>
    <property type="molecule type" value="Genomic_DNA"/>
</dbReference>
<organism evidence="2">
    <name type="scientific">Micromonas pusilla (strain CCMP1545)</name>
    <name type="common">Picoplanktonic green alga</name>
    <dbReference type="NCBI Taxonomy" id="564608"/>
    <lineage>
        <taxon>Eukaryota</taxon>
        <taxon>Viridiplantae</taxon>
        <taxon>Chlorophyta</taxon>
        <taxon>Mamiellophyceae</taxon>
        <taxon>Mamiellales</taxon>
        <taxon>Mamiellaceae</taxon>
        <taxon>Micromonas</taxon>
    </lineage>
</organism>
<dbReference type="RefSeq" id="XP_003062854.1">
    <property type="nucleotide sequence ID" value="XM_003062808.1"/>
</dbReference>
<dbReference type="eggNOG" id="KOG0845">
    <property type="taxonomic scope" value="Eukaryota"/>
</dbReference>
<dbReference type="GeneID" id="9688498"/>
<dbReference type="OMA" id="PANESAC"/>
<dbReference type="AlphaFoldDB" id="C1N4U6"/>